<dbReference type="EMBL" id="MUJZ01063898">
    <property type="protein sequence ID" value="OTF70806.1"/>
    <property type="molecule type" value="Genomic_DNA"/>
</dbReference>
<accession>A0A1Y3ATM4</accession>
<feature type="region of interest" description="Disordered" evidence="1">
    <location>
        <begin position="1"/>
        <end position="58"/>
    </location>
</feature>
<organism evidence="2 3">
    <name type="scientific">Euroglyphus maynei</name>
    <name type="common">Mayne's house dust mite</name>
    <dbReference type="NCBI Taxonomy" id="6958"/>
    <lineage>
        <taxon>Eukaryota</taxon>
        <taxon>Metazoa</taxon>
        <taxon>Ecdysozoa</taxon>
        <taxon>Arthropoda</taxon>
        <taxon>Chelicerata</taxon>
        <taxon>Arachnida</taxon>
        <taxon>Acari</taxon>
        <taxon>Acariformes</taxon>
        <taxon>Sarcoptiformes</taxon>
        <taxon>Astigmata</taxon>
        <taxon>Psoroptidia</taxon>
        <taxon>Analgoidea</taxon>
        <taxon>Pyroglyphidae</taxon>
        <taxon>Pyroglyphinae</taxon>
        <taxon>Euroglyphus</taxon>
    </lineage>
</organism>
<protein>
    <submittedName>
        <fullName evidence="2">Uncharacterized protein</fullName>
    </submittedName>
</protein>
<proteinExistence type="predicted"/>
<sequence length="89" mass="10127">MFSSNIISNSDSSDQSPPYVQTSQMIIPPPISPTQQQQQQQQQSQTSNPLHGSPLPPRYRFRELLMGATTDIYNTYADDGERCDKYKVF</sequence>
<name>A0A1Y3ATM4_EURMA</name>
<feature type="compositionally biased region" description="Low complexity" evidence="1">
    <location>
        <begin position="1"/>
        <end position="14"/>
    </location>
</feature>
<reference evidence="2 3" key="1">
    <citation type="submission" date="2017-03" db="EMBL/GenBank/DDBJ databases">
        <title>Genome Survey of Euroglyphus maynei.</title>
        <authorList>
            <person name="Arlian L.G."/>
            <person name="Morgan M.S."/>
            <person name="Rider S.D."/>
        </authorList>
    </citation>
    <scope>NUCLEOTIDE SEQUENCE [LARGE SCALE GENOMIC DNA]</scope>
    <source>
        <strain evidence="2">Arlian Lab</strain>
        <tissue evidence="2">Whole body</tissue>
    </source>
</reference>
<comment type="caution">
    <text evidence="2">The sequence shown here is derived from an EMBL/GenBank/DDBJ whole genome shotgun (WGS) entry which is preliminary data.</text>
</comment>
<dbReference type="Proteomes" id="UP000194236">
    <property type="component" value="Unassembled WGS sequence"/>
</dbReference>
<evidence type="ECO:0000313" key="3">
    <source>
        <dbReference type="Proteomes" id="UP000194236"/>
    </source>
</evidence>
<evidence type="ECO:0000256" key="1">
    <source>
        <dbReference type="SAM" id="MobiDB-lite"/>
    </source>
</evidence>
<gene>
    <name evidence="2" type="ORF">BLA29_012190</name>
</gene>
<keyword evidence="3" id="KW-1185">Reference proteome</keyword>
<feature type="compositionally biased region" description="Low complexity" evidence="1">
    <location>
        <begin position="33"/>
        <end position="47"/>
    </location>
</feature>
<dbReference type="OrthoDB" id="257992at2759"/>
<evidence type="ECO:0000313" key="2">
    <source>
        <dbReference type="EMBL" id="OTF70806.1"/>
    </source>
</evidence>
<dbReference type="AlphaFoldDB" id="A0A1Y3ATM4"/>